<dbReference type="PROSITE" id="PS01129">
    <property type="entry name" value="PSI_RLU"/>
    <property type="match status" value="1"/>
</dbReference>
<evidence type="ECO:0000256" key="5">
    <source>
        <dbReference type="RuleBase" id="RU362028"/>
    </source>
</evidence>
<dbReference type="CDD" id="cd00165">
    <property type="entry name" value="S4"/>
    <property type="match status" value="1"/>
</dbReference>
<sequence length="308" mass="35069">MQKYSFEIKEEDIGERIDHFLVKALPEKEKFSRTFVKKLINEGNVFLNGKVTIPHHLLKLEDVITAQVPDFINKTQPKAQKINLNIIYEDEDIIVVNKPVGMVVHPGAGVRDQTLVNALVYHCKTLSSAGGESRPGIVHRLDKGTSGLLIAAKNDFAHRELARQFKQRKVKRKYIAFVKGKVELDNGRVELPIGRHPRNPKKMAVAFSKSKAAATNYKVLKRFGDYTMLEISPDTGRTHQIRVHMSYIDYPLLGDTQYGGPDEKIGRPALHAGKISFYHPRTHKLMEFEIPLPQDMKDLMVLKEEVKR</sequence>
<comment type="function">
    <text evidence="5">Responsible for synthesis of pseudouridine from uracil.</text>
</comment>
<dbReference type="InterPro" id="IPR006225">
    <property type="entry name" value="PsdUridine_synth_RluC/D"/>
</dbReference>
<dbReference type="GO" id="GO:0120159">
    <property type="term" value="F:rRNA pseudouridine synthase activity"/>
    <property type="evidence" value="ECO:0007669"/>
    <property type="project" value="UniProtKB-ARBA"/>
</dbReference>
<evidence type="ECO:0000313" key="7">
    <source>
        <dbReference type="EMBL" id="PIU41591.1"/>
    </source>
</evidence>
<accession>A0A2J0KSU7</accession>
<dbReference type="CDD" id="cd02869">
    <property type="entry name" value="PseudoU_synth_RluA_like"/>
    <property type="match status" value="1"/>
</dbReference>
<evidence type="ECO:0000313" key="8">
    <source>
        <dbReference type="Proteomes" id="UP000230052"/>
    </source>
</evidence>
<evidence type="ECO:0000256" key="3">
    <source>
        <dbReference type="PIRSR" id="PIRSR606225-1"/>
    </source>
</evidence>
<comment type="catalytic activity">
    <reaction evidence="5">
        <text>a uridine in RNA = a pseudouridine in RNA</text>
        <dbReference type="Rhea" id="RHEA:48348"/>
        <dbReference type="Rhea" id="RHEA-COMP:12068"/>
        <dbReference type="Rhea" id="RHEA-COMP:12069"/>
        <dbReference type="ChEBI" id="CHEBI:65314"/>
        <dbReference type="ChEBI" id="CHEBI:65315"/>
    </reaction>
</comment>
<reference evidence="7 8" key="1">
    <citation type="submission" date="2017-09" db="EMBL/GenBank/DDBJ databases">
        <title>Depth-based differentiation of microbial function through sediment-hosted aquifers and enrichment of novel symbionts in the deep terrestrial subsurface.</title>
        <authorList>
            <person name="Probst A.J."/>
            <person name="Ladd B."/>
            <person name="Jarett J.K."/>
            <person name="Geller-Mcgrath D.E."/>
            <person name="Sieber C.M."/>
            <person name="Emerson J.B."/>
            <person name="Anantharaman K."/>
            <person name="Thomas B.C."/>
            <person name="Malmstrom R."/>
            <person name="Stieglmeier M."/>
            <person name="Klingl A."/>
            <person name="Woyke T."/>
            <person name="Ryan C.M."/>
            <person name="Banfield J.F."/>
        </authorList>
    </citation>
    <scope>NUCLEOTIDE SEQUENCE [LARGE SCALE GENOMIC DNA]</scope>
    <source>
        <strain evidence="7">CG07_land_8_20_14_0_80_42_15</strain>
    </source>
</reference>
<dbReference type="AlphaFoldDB" id="A0A2J0KSU7"/>
<comment type="caution">
    <text evidence="7">The sequence shown here is derived from an EMBL/GenBank/DDBJ whole genome shotgun (WGS) entry which is preliminary data.</text>
</comment>
<dbReference type="InterPro" id="IPR002942">
    <property type="entry name" value="S4_RNA-bd"/>
</dbReference>
<dbReference type="InterPro" id="IPR020103">
    <property type="entry name" value="PsdUridine_synth_cat_dom_sf"/>
</dbReference>
<dbReference type="Pfam" id="PF00849">
    <property type="entry name" value="PseudoU_synth_2"/>
    <property type="match status" value="1"/>
</dbReference>
<dbReference type="SUPFAM" id="SSF55120">
    <property type="entry name" value="Pseudouridine synthase"/>
    <property type="match status" value="1"/>
</dbReference>
<dbReference type="Gene3D" id="3.30.2350.10">
    <property type="entry name" value="Pseudouridine synthase"/>
    <property type="match status" value="1"/>
</dbReference>
<protein>
    <recommendedName>
        <fullName evidence="5">Pseudouridine synthase</fullName>
        <ecNumber evidence="5">5.4.99.-</ecNumber>
    </recommendedName>
</protein>
<dbReference type="GO" id="GO:0003723">
    <property type="term" value="F:RNA binding"/>
    <property type="evidence" value="ECO:0007669"/>
    <property type="project" value="UniProtKB-KW"/>
</dbReference>
<comment type="similarity">
    <text evidence="1 5">Belongs to the pseudouridine synthase RluA family.</text>
</comment>
<dbReference type="InterPro" id="IPR006224">
    <property type="entry name" value="PsdUridine_synth_RluA-like_CS"/>
</dbReference>
<name>A0A2J0KSU7_9BACT</name>
<evidence type="ECO:0000256" key="2">
    <source>
        <dbReference type="ARBA" id="ARBA00023235"/>
    </source>
</evidence>
<dbReference type="SMART" id="SM00363">
    <property type="entry name" value="S4"/>
    <property type="match status" value="1"/>
</dbReference>
<dbReference type="NCBIfam" id="TIGR00005">
    <property type="entry name" value="rluA_subfam"/>
    <property type="match status" value="1"/>
</dbReference>
<dbReference type="InterPro" id="IPR006145">
    <property type="entry name" value="PsdUridine_synth_RsuA/RluA"/>
</dbReference>
<dbReference type="PROSITE" id="PS50889">
    <property type="entry name" value="S4"/>
    <property type="match status" value="1"/>
</dbReference>
<keyword evidence="2 5" id="KW-0413">Isomerase</keyword>
<evidence type="ECO:0000256" key="4">
    <source>
        <dbReference type="PROSITE-ProRule" id="PRU00182"/>
    </source>
</evidence>
<dbReference type="GO" id="GO:0000455">
    <property type="term" value="P:enzyme-directed rRNA pseudouridine synthesis"/>
    <property type="evidence" value="ECO:0007669"/>
    <property type="project" value="TreeGrafter"/>
</dbReference>
<dbReference type="PANTHER" id="PTHR21600:SF44">
    <property type="entry name" value="RIBOSOMAL LARGE SUBUNIT PSEUDOURIDINE SYNTHASE D"/>
    <property type="match status" value="1"/>
</dbReference>
<feature type="active site" evidence="3">
    <location>
        <position position="142"/>
    </location>
</feature>
<dbReference type="Proteomes" id="UP000230052">
    <property type="component" value="Unassembled WGS sequence"/>
</dbReference>
<feature type="domain" description="RNA-binding S4" evidence="6">
    <location>
        <begin position="15"/>
        <end position="77"/>
    </location>
</feature>
<dbReference type="EMBL" id="PEWV01000042">
    <property type="protein sequence ID" value="PIU41591.1"/>
    <property type="molecule type" value="Genomic_DNA"/>
</dbReference>
<dbReference type="InterPro" id="IPR050188">
    <property type="entry name" value="RluA_PseudoU_synthase"/>
</dbReference>
<organism evidence="7 8">
    <name type="scientific">Candidatus Aquitaenariimonas noxiae</name>
    <dbReference type="NCBI Taxonomy" id="1974741"/>
    <lineage>
        <taxon>Bacteria</taxon>
        <taxon>Pseudomonadati</taxon>
        <taxon>Candidatus Omnitrophota</taxon>
        <taxon>Candidatus Aquitaenariimonas</taxon>
    </lineage>
</organism>
<gene>
    <name evidence="7" type="ORF">COS99_04575</name>
</gene>
<dbReference type="EC" id="5.4.99.-" evidence="5"/>
<dbReference type="InterPro" id="IPR036986">
    <property type="entry name" value="S4_RNA-bd_sf"/>
</dbReference>
<evidence type="ECO:0000256" key="1">
    <source>
        <dbReference type="ARBA" id="ARBA00010876"/>
    </source>
</evidence>
<dbReference type="SUPFAM" id="SSF55174">
    <property type="entry name" value="Alpha-L RNA-binding motif"/>
    <property type="match status" value="1"/>
</dbReference>
<dbReference type="PANTHER" id="PTHR21600">
    <property type="entry name" value="MITOCHONDRIAL RNA PSEUDOURIDINE SYNTHASE"/>
    <property type="match status" value="1"/>
</dbReference>
<evidence type="ECO:0000259" key="6">
    <source>
        <dbReference type="SMART" id="SM00363"/>
    </source>
</evidence>
<dbReference type="Gene3D" id="3.10.290.10">
    <property type="entry name" value="RNA-binding S4 domain"/>
    <property type="match status" value="1"/>
</dbReference>
<keyword evidence="4" id="KW-0694">RNA-binding</keyword>
<proteinExistence type="inferred from homology"/>